<name>A0ABU8N1A5_9PSEU</name>
<organism evidence="2 3">
    <name type="scientific">Actinomycetospora aeridis</name>
    <dbReference type="NCBI Taxonomy" id="3129231"/>
    <lineage>
        <taxon>Bacteria</taxon>
        <taxon>Bacillati</taxon>
        <taxon>Actinomycetota</taxon>
        <taxon>Actinomycetes</taxon>
        <taxon>Pseudonocardiales</taxon>
        <taxon>Pseudonocardiaceae</taxon>
        <taxon>Actinomycetospora</taxon>
    </lineage>
</organism>
<gene>
    <name evidence="2" type="ORF">WCD41_06855</name>
</gene>
<dbReference type="EMBL" id="JBBEGL010000002">
    <property type="protein sequence ID" value="MEJ2886166.1"/>
    <property type="molecule type" value="Genomic_DNA"/>
</dbReference>
<feature type="region of interest" description="Disordered" evidence="1">
    <location>
        <begin position="1"/>
        <end position="32"/>
    </location>
</feature>
<protein>
    <submittedName>
        <fullName evidence="2">Uncharacterized protein</fullName>
    </submittedName>
</protein>
<dbReference type="Proteomes" id="UP001370100">
    <property type="component" value="Unassembled WGS sequence"/>
</dbReference>
<dbReference type="RefSeq" id="WP_337712654.1">
    <property type="nucleotide sequence ID" value="NZ_JBBEGL010000002.1"/>
</dbReference>
<evidence type="ECO:0000313" key="3">
    <source>
        <dbReference type="Proteomes" id="UP001370100"/>
    </source>
</evidence>
<accession>A0ABU8N1A5</accession>
<evidence type="ECO:0000313" key="2">
    <source>
        <dbReference type="EMBL" id="MEJ2886166.1"/>
    </source>
</evidence>
<evidence type="ECO:0000256" key="1">
    <source>
        <dbReference type="SAM" id="MobiDB-lite"/>
    </source>
</evidence>
<keyword evidence="3" id="KW-1185">Reference proteome</keyword>
<proteinExistence type="predicted"/>
<reference evidence="2 3" key="1">
    <citation type="submission" date="2024-03" db="EMBL/GenBank/DDBJ databases">
        <title>Actinomycetospora sp. OC33-EN06, a novel actinomycete isolated from wild orchid (Aerides multiflora).</title>
        <authorList>
            <person name="Suriyachadkun C."/>
        </authorList>
    </citation>
    <scope>NUCLEOTIDE SEQUENCE [LARGE SCALE GENOMIC DNA]</scope>
    <source>
        <strain evidence="2 3">OC33-EN06</strain>
    </source>
</reference>
<sequence length="89" mass="9773">MPRSSTRSARARGRGRGRRTSRGSMPAQLRRSYVSGKVAARIGWGSSGDFRRCTAQAAKHGVPARMRKGMCARLHRAATGKWPGRNRGH</sequence>
<comment type="caution">
    <text evidence="2">The sequence shown here is derived from an EMBL/GenBank/DDBJ whole genome shotgun (WGS) entry which is preliminary data.</text>
</comment>
<feature type="compositionally biased region" description="Basic residues" evidence="1">
    <location>
        <begin position="9"/>
        <end position="21"/>
    </location>
</feature>